<keyword evidence="1" id="KW-0732">Signal</keyword>
<evidence type="ECO:0000256" key="1">
    <source>
        <dbReference type="SAM" id="SignalP"/>
    </source>
</evidence>
<name>A0AAW5TQA7_9LACT</name>
<feature type="signal peptide" evidence="1">
    <location>
        <begin position="1"/>
        <end position="24"/>
    </location>
</feature>
<evidence type="ECO:0000313" key="2">
    <source>
        <dbReference type="EMBL" id="MCW2282186.1"/>
    </source>
</evidence>
<organism evidence="2 3">
    <name type="scientific">Lactococcus lactis</name>
    <dbReference type="NCBI Taxonomy" id="1358"/>
    <lineage>
        <taxon>Bacteria</taxon>
        <taxon>Bacillati</taxon>
        <taxon>Bacillota</taxon>
        <taxon>Bacilli</taxon>
        <taxon>Lactobacillales</taxon>
        <taxon>Streptococcaceae</taxon>
        <taxon>Lactococcus</taxon>
    </lineage>
</organism>
<dbReference type="AlphaFoldDB" id="A0AAW5TQA7"/>
<comment type="caution">
    <text evidence="2">The sequence shown here is derived from an EMBL/GenBank/DDBJ whole genome shotgun (WGS) entry which is preliminary data.</text>
</comment>
<evidence type="ECO:0000313" key="3">
    <source>
        <dbReference type="Proteomes" id="UP001207687"/>
    </source>
</evidence>
<dbReference type="RefSeq" id="WP_264654095.1">
    <property type="nucleotide sequence ID" value="NZ_JAOQNN010000003.1"/>
</dbReference>
<dbReference type="EMBL" id="JAOQNN010000003">
    <property type="protein sequence ID" value="MCW2282186.1"/>
    <property type="molecule type" value="Genomic_DNA"/>
</dbReference>
<gene>
    <name evidence="2" type="ORF">M2256_002731</name>
</gene>
<feature type="chain" id="PRO_5043992039" evidence="1">
    <location>
        <begin position="25"/>
        <end position="188"/>
    </location>
</feature>
<sequence>MFNSKKFFTLCATSIAGFSAVASIAPVSVFADAAKNGETVVTYDGTPQPAEWGLSVPATVKLDKNGNVGTEPGVYGVGKLAIVTETGADYEDSVKDHTFNVYGSVSADKIGEKPLYFGTGNQGDAEPTSWIGTPQNNLADDLDFDFVTKADGSNVAPNLYINFGVKDGDAGTVNVGDSTTISWTAAEK</sequence>
<dbReference type="Proteomes" id="UP001207687">
    <property type="component" value="Unassembled WGS sequence"/>
</dbReference>
<reference evidence="2" key="1">
    <citation type="submission" date="2023-08" db="EMBL/GenBank/DDBJ databases">
        <title>Genomic analyses of the natural microbiome of Caenorhabditis elegans.</title>
        <authorList>
            <person name="Samuel B."/>
        </authorList>
    </citation>
    <scope>NUCLEOTIDE SEQUENCE</scope>
    <source>
        <strain evidence="2">BIGb0220</strain>
    </source>
</reference>
<proteinExistence type="predicted"/>
<protein>
    <submittedName>
        <fullName evidence="2">Uncharacterized protein</fullName>
    </submittedName>
</protein>
<accession>A0AAW5TQA7</accession>